<evidence type="ECO:0000313" key="1">
    <source>
        <dbReference type="EMBL" id="AIF85168.1"/>
    </source>
</evidence>
<protein>
    <submittedName>
        <fullName evidence="1">Uncharacterized protein</fullName>
    </submittedName>
</protein>
<organism evidence="1 2">
    <name type="scientific">Candidatus Nitrososphaera evergladensis SR1</name>
    <dbReference type="NCBI Taxonomy" id="1459636"/>
    <lineage>
        <taxon>Archaea</taxon>
        <taxon>Nitrososphaerota</taxon>
        <taxon>Nitrososphaeria</taxon>
        <taxon>Nitrososphaerales</taxon>
        <taxon>Nitrososphaeraceae</taxon>
        <taxon>Nitrososphaera</taxon>
    </lineage>
</organism>
<reference evidence="1 2" key="1">
    <citation type="journal article" date="2014" name="PLoS ONE">
        <title>Genome Sequence of Candidatus Nitrososphaera evergladensis from Group I.1b Enriched from Everglades Soil Reveals Novel Genomic Features of the Ammonia-Oxidizing Archaea.</title>
        <authorList>
            <person name="Zhalnina K.V."/>
            <person name="Dias R."/>
            <person name="Leonard M.T."/>
            <person name="Dorr de Quadros P."/>
            <person name="Camargo F.A."/>
            <person name="Drew J.C."/>
            <person name="Farmerie W.G."/>
            <person name="Daroub S.H."/>
            <person name="Triplett E.W."/>
        </authorList>
    </citation>
    <scope>NUCLEOTIDE SEQUENCE [LARGE SCALE GENOMIC DNA]</scope>
    <source>
        <strain evidence="1 2">SR1</strain>
    </source>
</reference>
<dbReference type="EMBL" id="CP007174">
    <property type="protein sequence ID" value="AIF85168.1"/>
    <property type="molecule type" value="Genomic_DNA"/>
</dbReference>
<proteinExistence type="predicted"/>
<dbReference type="HOGENOM" id="CLU_2476131_0_0_2"/>
<name>A0A075MVH1_9ARCH</name>
<dbReference type="AlphaFoldDB" id="A0A075MVH1"/>
<evidence type="ECO:0000313" key="2">
    <source>
        <dbReference type="Proteomes" id="UP000028194"/>
    </source>
</evidence>
<dbReference type="KEGG" id="nev:NTE_03134"/>
<dbReference type="STRING" id="1459636.NTE_03134"/>
<dbReference type="Proteomes" id="UP000028194">
    <property type="component" value="Chromosome"/>
</dbReference>
<gene>
    <name evidence="1" type="ORF">NTE_03134</name>
</gene>
<accession>A0A075MVH1</accession>
<sequence length="88" mass="9747">MLDHLLAKPERIAARQAQFLICNECFWCASCLDPEFATGNCPSCNAAAVEDMPISANERYTFDYSVDRGVILEFTPKVRTASRAGQTV</sequence>
<keyword evidence="2" id="KW-1185">Reference proteome</keyword>